<keyword evidence="5" id="KW-1185">Reference proteome</keyword>
<feature type="domain" description="UBC core" evidence="3">
    <location>
        <begin position="1"/>
        <end position="84"/>
    </location>
</feature>
<accession>A0A6G1KZD5</accession>
<evidence type="ECO:0000256" key="2">
    <source>
        <dbReference type="SAM" id="MobiDB-lite"/>
    </source>
</evidence>
<dbReference type="EMBL" id="ML995880">
    <property type="protein sequence ID" value="KAF2765935.1"/>
    <property type="molecule type" value="Genomic_DNA"/>
</dbReference>
<keyword evidence="1" id="KW-0833">Ubl conjugation pathway</keyword>
<dbReference type="Pfam" id="PF00179">
    <property type="entry name" value="UQ_con"/>
    <property type="match status" value="1"/>
</dbReference>
<dbReference type="AlphaFoldDB" id="A0A6G1KZD5"/>
<dbReference type="SUPFAM" id="SSF54495">
    <property type="entry name" value="UBC-like"/>
    <property type="match status" value="1"/>
</dbReference>
<evidence type="ECO:0000256" key="1">
    <source>
        <dbReference type="ARBA" id="ARBA00022786"/>
    </source>
</evidence>
<sequence length="84" mass="9177">KTIWEGGLFKLEVQTQDEYPTKLPEAASSSSESTQTPHAYSSDTVCLSILHEAEGWMPATTGKEILVGIEMLLDLVDLQSPVRA</sequence>
<dbReference type="PANTHER" id="PTHR24067">
    <property type="entry name" value="UBIQUITIN-CONJUGATING ENZYME E2"/>
    <property type="match status" value="1"/>
</dbReference>
<reference evidence="4" key="1">
    <citation type="journal article" date="2020" name="Stud. Mycol.">
        <title>101 Dothideomycetes genomes: a test case for predicting lifestyles and emergence of pathogens.</title>
        <authorList>
            <person name="Haridas S."/>
            <person name="Albert R."/>
            <person name="Binder M."/>
            <person name="Bloem J."/>
            <person name="Labutti K."/>
            <person name="Salamov A."/>
            <person name="Andreopoulos B."/>
            <person name="Baker S."/>
            <person name="Barry K."/>
            <person name="Bills G."/>
            <person name="Bluhm B."/>
            <person name="Cannon C."/>
            <person name="Castanera R."/>
            <person name="Culley D."/>
            <person name="Daum C."/>
            <person name="Ezra D."/>
            <person name="Gonzalez J."/>
            <person name="Henrissat B."/>
            <person name="Kuo A."/>
            <person name="Liang C."/>
            <person name="Lipzen A."/>
            <person name="Lutzoni F."/>
            <person name="Magnuson J."/>
            <person name="Mondo S."/>
            <person name="Nolan M."/>
            <person name="Ohm R."/>
            <person name="Pangilinan J."/>
            <person name="Park H.-J."/>
            <person name="Ramirez L."/>
            <person name="Alfaro M."/>
            <person name="Sun H."/>
            <person name="Tritt A."/>
            <person name="Yoshinaga Y."/>
            <person name="Zwiers L.-H."/>
            <person name="Turgeon B."/>
            <person name="Goodwin S."/>
            <person name="Spatafora J."/>
            <person name="Crous P."/>
            <person name="Grigoriev I."/>
        </authorList>
    </citation>
    <scope>NUCLEOTIDE SEQUENCE</scope>
    <source>
        <strain evidence="4">CBS 116005</strain>
    </source>
</reference>
<dbReference type="Proteomes" id="UP000799436">
    <property type="component" value="Unassembled WGS sequence"/>
</dbReference>
<feature type="non-terminal residue" evidence="4">
    <location>
        <position position="1"/>
    </location>
</feature>
<dbReference type="OrthoDB" id="6600758at2759"/>
<gene>
    <name evidence="4" type="ORF">EJ03DRAFT_256940</name>
</gene>
<name>A0A6G1KZD5_9PEZI</name>
<protein>
    <recommendedName>
        <fullName evidence="3">UBC core domain-containing protein</fullName>
    </recommendedName>
</protein>
<feature type="region of interest" description="Disordered" evidence="2">
    <location>
        <begin position="20"/>
        <end position="39"/>
    </location>
</feature>
<feature type="non-terminal residue" evidence="4">
    <location>
        <position position="84"/>
    </location>
</feature>
<evidence type="ECO:0000259" key="3">
    <source>
        <dbReference type="PROSITE" id="PS50127"/>
    </source>
</evidence>
<dbReference type="InterPro" id="IPR000608">
    <property type="entry name" value="UBC"/>
</dbReference>
<dbReference type="PROSITE" id="PS50127">
    <property type="entry name" value="UBC_2"/>
    <property type="match status" value="1"/>
</dbReference>
<evidence type="ECO:0000313" key="5">
    <source>
        <dbReference type="Proteomes" id="UP000799436"/>
    </source>
</evidence>
<evidence type="ECO:0000313" key="4">
    <source>
        <dbReference type="EMBL" id="KAF2765935.1"/>
    </source>
</evidence>
<dbReference type="InterPro" id="IPR050113">
    <property type="entry name" value="Ub_conjugating_enzyme"/>
</dbReference>
<organism evidence="4 5">
    <name type="scientific">Teratosphaeria nubilosa</name>
    <dbReference type="NCBI Taxonomy" id="161662"/>
    <lineage>
        <taxon>Eukaryota</taxon>
        <taxon>Fungi</taxon>
        <taxon>Dikarya</taxon>
        <taxon>Ascomycota</taxon>
        <taxon>Pezizomycotina</taxon>
        <taxon>Dothideomycetes</taxon>
        <taxon>Dothideomycetidae</taxon>
        <taxon>Mycosphaerellales</taxon>
        <taxon>Teratosphaeriaceae</taxon>
        <taxon>Teratosphaeria</taxon>
    </lineage>
</organism>
<dbReference type="InterPro" id="IPR016135">
    <property type="entry name" value="UBQ-conjugating_enzyme/RWD"/>
</dbReference>
<proteinExistence type="predicted"/>
<dbReference type="Gene3D" id="3.10.110.10">
    <property type="entry name" value="Ubiquitin Conjugating Enzyme"/>
    <property type="match status" value="1"/>
</dbReference>